<comment type="caution">
    <text evidence="2">The sequence shown here is derived from an EMBL/GenBank/DDBJ whole genome shotgun (WGS) entry which is preliminary data.</text>
</comment>
<dbReference type="InterPro" id="IPR032675">
    <property type="entry name" value="LRR_dom_sf"/>
</dbReference>
<sequence>MCPIHTIPAELMCEVLQLAIDTSGDSKFDSEGLRGLRAALVLSQVCAQWRRLALTTPQLWTLQDFPIEIVKPKESVDARKISMDATKACLDRSGSLPISVQLGDLSQDAAAPFLKELIRHSHQWRTLSLSTESISALIEIPPGGLNRLESVDLSLPRESTPDPLHSQLTTFLGAPRLRSVSLTSQHLPFLPMPWPQLTHLTLNGYYPPQPCLDALVLCPQLVVAEVEMTGWLQGLPPASDIGTVTLPCLEKLRLDVDINTEGEHITPLLRRLNLPALKTLILHLDDDAKDFRWSAEDFTQFQLRSHIERIELISCSPASADLQSLLLHAVDLKHLELLDCPNCINDSLFLGLLYDASDSVHVAPKLETLVVGSTDSNFDEDTLECMILSRWWTDDQLHTMPGPPAVARWKRLALGMEDQDYSSDFIDSMKRLRERGLNLQGYFPERVESDEGDEEGSDGEGSDEEGSDEKGSDEEGSDDEGSVSLSS</sequence>
<name>A0AAD6XZ17_9AGAR</name>
<proteinExistence type="predicted"/>
<dbReference type="Proteomes" id="UP001222325">
    <property type="component" value="Unassembled WGS sequence"/>
</dbReference>
<dbReference type="EMBL" id="JARJCN010000002">
    <property type="protein sequence ID" value="KAJ7103007.1"/>
    <property type="molecule type" value="Genomic_DNA"/>
</dbReference>
<protein>
    <recommendedName>
        <fullName evidence="4">F-box domain-containing protein</fullName>
    </recommendedName>
</protein>
<dbReference type="AlphaFoldDB" id="A0AAD6XZ17"/>
<dbReference type="Gene3D" id="1.20.1280.50">
    <property type="match status" value="1"/>
</dbReference>
<feature type="region of interest" description="Disordered" evidence="1">
    <location>
        <begin position="441"/>
        <end position="487"/>
    </location>
</feature>
<dbReference type="Gene3D" id="3.80.10.10">
    <property type="entry name" value="Ribonuclease Inhibitor"/>
    <property type="match status" value="1"/>
</dbReference>
<evidence type="ECO:0000313" key="3">
    <source>
        <dbReference type="Proteomes" id="UP001222325"/>
    </source>
</evidence>
<organism evidence="2 3">
    <name type="scientific">Mycena belliarum</name>
    <dbReference type="NCBI Taxonomy" id="1033014"/>
    <lineage>
        <taxon>Eukaryota</taxon>
        <taxon>Fungi</taxon>
        <taxon>Dikarya</taxon>
        <taxon>Basidiomycota</taxon>
        <taxon>Agaricomycotina</taxon>
        <taxon>Agaricomycetes</taxon>
        <taxon>Agaricomycetidae</taxon>
        <taxon>Agaricales</taxon>
        <taxon>Marasmiineae</taxon>
        <taxon>Mycenaceae</taxon>
        <taxon>Mycena</taxon>
    </lineage>
</organism>
<evidence type="ECO:0008006" key="4">
    <source>
        <dbReference type="Google" id="ProtNLM"/>
    </source>
</evidence>
<feature type="compositionally biased region" description="Acidic residues" evidence="1">
    <location>
        <begin position="448"/>
        <end position="481"/>
    </location>
</feature>
<reference evidence="2" key="1">
    <citation type="submission" date="2023-03" db="EMBL/GenBank/DDBJ databases">
        <title>Massive genome expansion in bonnet fungi (Mycena s.s.) driven by repeated elements and novel gene families across ecological guilds.</title>
        <authorList>
            <consortium name="Lawrence Berkeley National Laboratory"/>
            <person name="Harder C.B."/>
            <person name="Miyauchi S."/>
            <person name="Viragh M."/>
            <person name="Kuo A."/>
            <person name="Thoen E."/>
            <person name="Andreopoulos B."/>
            <person name="Lu D."/>
            <person name="Skrede I."/>
            <person name="Drula E."/>
            <person name="Henrissat B."/>
            <person name="Morin E."/>
            <person name="Kohler A."/>
            <person name="Barry K."/>
            <person name="LaButti K."/>
            <person name="Morin E."/>
            <person name="Salamov A."/>
            <person name="Lipzen A."/>
            <person name="Mereny Z."/>
            <person name="Hegedus B."/>
            <person name="Baldrian P."/>
            <person name="Stursova M."/>
            <person name="Weitz H."/>
            <person name="Taylor A."/>
            <person name="Grigoriev I.V."/>
            <person name="Nagy L.G."/>
            <person name="Martin F."/>
            <person name="Kauserud H."/>
        </authorList>
    </citation>
    <scope>NUCLEOTIDE SEQUENCE</scope>
    <source>
        <strain evidence="2">CBHHK173m</strain>
    </source>
</reference>
<keyword evidence="3" id="KW-1185">Reference proteome</keyword>
<gene>
    <name evidence="2" type="ORF">B0H15DRAFT_188281</name>
</gene>
<dbReference type="SUPFAM" id="SSF52047">
    <property type="entry name" value="RNI-like"/>
    <property type="match status" value="1"/>
</dbReference>
<evidence type="ECO:0000313" key="2">
    <source>
        <dbReference type="EMBL" id="KAJ7103007.1"/>
    </source>
</evidence>
<evidence type="ECO:0000256" key="1">
    <source>
        <dbReference type="SAM" id="MobiDB-lite"/>
    </source>
</evidence>
<accession>A0AAD6XZ17</accession>